<dbReference type="InterPro" id="IPR004045">
    <property type="entry name" value="Glutathione_S-Trfase_N"/>
</dbReference>
<dbReference type="Gene3D" id="3.40.30.10">
    <property type="entry name" value="Glutaredoxin"/>
    <property type="match status" value="1"/>
</dbReference>
<evidence type="ECO:0000313" key="2">
    <source>
        <dbReference type="EMBL" id="RDI22656.1"/>
    </source>
</evidence>
<dbReference type="CDD" id="cd03205">
    <property type="entry name" value="GST_C_6"/>
    <property type="match status" value="1"/>
</dbReference>
<proteinExistence type="predicted"/>
<dbReference type="Proteomes" id="UP000255265">
    <property type="component" value="Unassembled WGS sequence"/>
</dbReference>
<keyword evidence="3" id="KW-1185">Reference proteome</keyword>
<gene>
    <name evidence="2" type="ORF">DFR41_10759</name>
</gene>
<dbReference type="OrthoDB" id="8634103at2"/>
<reference evidence="2 3" key="1">
    <citation type="submission" date="2018-07" db="EMBL/GenBank/DDBJ databases">
        <title>Genomic Encyclopedia of Type Strains, Phase IV (KMG-IV): sequencing the most valuable type-strain genomes for metagenomic binning, comparative biology and taxonomic classification.</title>
        <authorList>
            <person name="Goeker M."/>
        </authorList>
    </citation>
    <scope>NUCLEOTIDE SEQUENCE [LARGE SCALE GENOMIC DNA]</scope>
    <source>
        <strain evidence="2 3">DSM 21352</strain>
    </source>
</reference>
<dbReference type="Gene3D" id="1.20.1050.10">
    <property type="match status" value="1"/>
</dbReference>
<keyword evidence="2" id="KW-0808">Transferase</keyword>
<dbReference type="PROSITE" id="PS50404">
    <property type="entry name" value="GST_NTER"/>
    <property type="match status" value="1"/>
</dbReference>
<organism evidence="2 3">
    <name type="scientific">Pseudacidovorax intermedius</name>
    <dbReference type="NCBI Taxonomy" id="433924"/>
    <lineage>
        <taxon>Bacteria</taxon>
        <taxon>Pseudomonadati</taxon>
        <taxon>Pseudomonadota</taxon>
        <taxon>Betaproteobacteria</taxon>
        <taxon>Burkholderiales</taxon>
        <taxon>Comamonadaceae</taxon>
        <taxon>Pseudacidovorax</taxon>
    </lineage>
</organism>
<dbReference type="AlphaFoldDB" id="A0A370FBN7"/>
<dbReference type="SUPFAM" id="SSF47616">
    <property type="entry name" value="GST C-terminal domain-like"/>
    <property type="match status" value="1"/>
</dbReference>
<sequence length="201" mass="22448">MKILFSPFSPYVRKCLVTAHELGLDGKIQLLPSNAHPVQRDQAIIGHNPLGKVPTFFTDDGQVLYDSRVICEYLDVQAGGRLIPASGASRWTTLTLQSLGDGMLDAALLARYEDVARPEPIRWPEWRAAQLDKIETSLAHLDAHPDLLAGRVDLGALTIGCALWYLDLRFPDLGWRERHAPTASWYEGFRQRPSMAASWSL</sequence>
<dbReference type="Pfam" id="PF13409">
    <property type="entry name" value="GST_N_2"/>
    <property type="match status" value="1"/>
</dbReference>
<dbReference type="RefSeq" id="WP_017759251.1">
    <property type="nucleotide sequence ID" value="NZ_QQAV01000007.1"/>
</dbReference>
<dbReference type="InterPro" id="IPR036249">
    <property type="entry name" value="Thioredoxin-like_sf"/>
</dbReference>
<name>A0A370FBN7_9BURK</name>
<dbReference type="GO" id="GO:0016740">
    <property type="term" value="F:transferase activity"/>
    <property type="evidence" value="ECO:0007669"/>
    <property type="project" value="UniProtKB-KW"/>
</dbReference>
<dbReference type="SUPFAM" id="SSF52833">
    <property type="entry name" value="Thioredoxin-like"/>
    <property type="match status" value="1"/>
</dbReference>
<evidence type="ECO:0000259" key="1">
    <source>
        <dbReference type="PROSITE" id="PS50404"/>
    </source>
</evidence>
<protein>
    <submittedName>
        <fullName evidence="2">Glutathione S-transferase</fullName>
    </submittedName>
</protein>
<dbReference type="STRING" id="433924.NS331_11595"/>
<dbReference type="CDD" id="cd03049">
    <property type="entry name" value="GST_N_3"/>
    <property type="match status" value="1"/>
</dbReference>
<dbReference type="Pfam" id="PF13410">
    <property type="entry name" value="GST_C_2"/>
    <property type="match status" value="1"/>
</dbReference>
<dbReference type="EMBL" id="QQAV01000007">
    <property type="protein sequence ID" value="RDI22656.1"/>
    <property type="molecule type" value="Genomic_DNA"/>
</dbReference>
<dbReference type="InterPro" id="IPR036282">
    <property type="entry name" value="Glutathione-S-Trfase_C_sf"/>
</dbReference>
<accession>A0A370FBN7</accession>
<comment type="caution">
    <text evidence="2">The sequence shown here is derived from an EMBL/GenBank/DDBJ whole genome shotgun (WGS) entry which is preliminary data.</text>
</comment>
<evidence type="ECO:0000313" key="3">
    <source>
        <dbReference type="Proteomes" id="UP000255265"/>
    </source>
</evidence>
<feature type="domain" description="GST N-terminal" evidence="1">
    <location>
        <begin position="1"/>
        <end position="82"/>
    </location>
</feature>